<evidence type="ECO:0000256" key="10">
    <source>
        <dbReference type="RuleBase" id="RU361164"/>
    </source>
</evidence>
<dbReference type="EMBL" id="PDNA01000273">
    <property type="protein sequence ID" value="PGG99346.1"/>
    <property type="molecule type" value="Genomic_DNA"/>
</dbReference>
<dbReference type="PRINTS" id="PR00734">
    <property type="entry name" value="GLHYDRLASE7"/>
</dbReference>
<keyword evidence="3 10" id="KW-0378">Hydrolase</keyword>
<evidence type="ECO:0000313" key="12">
    <source>
        <dbReference type="EMBL" id="PGG99346.1"/>
    </source>
</evidence>
<reference evidence="12 13" key="1">
    <citation type="submission" date="2017-10" db="EMBL/GenBank/DDBJ databases">
        <title>Comparative genomics in systemic dimorphic fungi from Ajellomycetaceae.</title>
        <authorList>
            <person name="Munoz J.F."/>
            <person name="Mcewen J.G."/>
            <person name="Clay O.K."/>
            <person name="Cuomo C.A."/>
        </authorList>
    </citation>
    <scope>NUCLEOTIDE SEQUENCE [LARGE SCALE GENOMIC DNA]</scope>
    <source>
        <strain evidence="12 13">UAMH7299</strain>
    </source>
</reference>
<gene>
    <name evidence="12" type="ORF">AJ80_09384</name>
</gene>
<name>A0A2B7WRX6_POLH7</name>
<comment type="function">
    <text evidence="9">Has endoglucanase activity on substrates containing beta-1,4 glycosidic bonds, like in carboxymethylcellulose (CMC), hydroxyethylcellulose (HEC) and beta-glucan. Involved in the degradation of complex natural cellulosic substrates.</text>
</comment>
<dbReference type="EC" id="3.2.1.-" evidence="10"/>
<feature type="signal peptide" evidence="11">
    <location>
        <begin position="1"/>
        <end position="18"/>
    </location>
</feature>
<dbReference type="GO" id="GO:0008810">
    <property type="term" value="F:cellulase activity"/>
    <property type="evidence" value="ECO:0007669"/>
    <property type="project" value="UniProtKB-EC"/>
</dbReference>
<keyword evidence="4 10" id="KW-0136">Cellulose degradation</keyword>
<dbReference type="CDD" id="cd07999">
    <property type="entry name" value="GH7_CBH_EG"/>
    <property type="match status" value="1"/>
</dbReference>
<evidence type="ECO:0000313" key="13">
    <source>
        <dbReference type="Proteomes" id="UP000224634"/>
    </source>
</evidence>
<evidence type="ECO:0000256" key="5">
    <source>
        <dbReference type="ARBA" id="ARBA00023180"/>
    </source>
</evidence>
<comment type="caution">
    <text evidence="12">The sequence shown here is derived from an EMBL/GenBank/DDBJ whole genome shotgun (WGS) entry which is preliminary data.</text>
</comment>
<keyword evidence="13" id="KW-1185">Reference proteome</keyword>
<evidence type="ECO:0000256" key="2">
    <source>
        <dbReference type="ARBA" id="ARBA00006044"/>
    </source>
</evidence>
<evidence type="ECO:0000256" key="8">
    <source>
        <dbReference type="ARBA" id="ARBA00023326"/>
    </source>
</evidence>
<dbReference type="GO" id="GO:0030245">
    <property type="term" value="P:cellulose catabolic process"/>
    <property type="evidence" value="ECO:0007669"/>
    <property type="project" value="UniProtKB-KW"/>
</dbReference>
<proteinExistence type="inferred from homology"/>
<keyword evidence="7 10" id="KW-0326">Glycosidase</keyword>
<evidence type="ECO:0000256" key="6">
    <source>
        <dbReference type="ARBA" id="ARBA00023277"/>
    </source>
</evidence>
<evidence type="ECO:0000256" key="11">
    <source>
        <dbReference type="SAM" id="SignalP"/>
    </source>
</evidence>
<dbReference type="InterPro" id="IPR037019">
    <property type="entry name" value="Glyco_hydro_7_sf"/>
</dbReference>
<dbReference type="OrthoDB" id="412382at2759"/>
<accession>A0A2B7WRX6</accession>
<dbReference type="PANTHER" id="PTHR33753">
    <property type="entry name" value="1,4-BETA-D-GLUCAN CELLOBIOHYDROLASE B"/>
    <property type="match status" value="1"/>
</dbReference>
<keyword evidence="6" id="KW-0119">Carbohydrate metabolism</keyword>
<keyword evidence="5" id="KW-0325">Glycoprotein</keyword>
<comment type="catalytic activity">
    <reaction evidence="1">
        <text>Endohydrolysis of (1-&gt;4)-beta-D-glucosidic linkages in cellulose, lichenin and cereal beta-D-glucans.</text>
        <dbReference type="EC" id="3.2.1.4"/>
    </reaction>
</comment>
<dbReference type="Gene3D" id="2.70.100.10">
    <property type="entry name" value="Glycoside hydrolase, family 7, domain"/>
    <property type="match status" value="1"/>
</dbReference>
<evidence type="ECO:0000256" key="1">
    <source>
        <dbReference type="ARBA" id="ARBA00000966"/>
    </source>
</evidence>
<keyword evidence="8 10" id="KW-0624">Polysaccharide degradation</keyword>
<comment type="similarity">
    <text evidence="2 10">Belongs to the glycosyl hydrolase 7 (cellulase C) family.</text>
</comment>
<dbReference type="Pfam" id="PF00840">
    <property type="entry name" value="Glyco_hydro_7"/>
    <property type="match status" value="1"/>
</dbReference>
<evidence type="ECO:0000256" key="7">
    <source>
        <dbReference type="ARBA" id="ARBA00023295"/>
    </source>
</evidence>
<dbReference type="STRING" id="1447883.A0A2B7WRX6"/>
<dbReference type="Proteomes" id="UP000224634">
    <property type="component" value="Unassembled WGS sequence"/>
</dbReference>
<dbReference type="PANTHER" id="PTHR33753:SF1">
    <property type="entry name" value="ENDO-BETA-1,4-GLUCANASE CELB"/>
    <property type="match status" value="1"/>
</dbReference>
<organism evidence="12 13">
    <name type="scientific">Polytolypa hystricis (strain UAMH7299)</name>
    <dbReference type="NCBI Taxonomy" id="1447883"/>
    <lineage>
        <taxon>Eukaryota</taxon>
        <taxon>Fungi</taxon>
        <taxon>Dikarya</taxon>
        <taxon>Ascomycota</taxon>
        <taxon>Pezizomycotina</taxon>
        <taxon>Eurotiomycetes</taxon>
        <taxon>Eurotiomycetidae</taxon>
        <taxon>Onygenales</taxon>
        <taxon>Onygenales incertae sedis</taxon>
        <taxon>Polytolypa</taxon>
    </lineage>
</organism>
<dbReference type="InterPro" id="IPR001722">
    <property type="entry name" value="Glyco_hydro_7"/>
</dbReference>
<evidence type="ECO:0000256" key="3">
    <source>
        <dbReference type="ARBA" id="ARBA00022801"/>
    </source>
</evidence>
<sequence length="423" mass="46526">MTRSIPLLVTLFLGLVAAQTPGKGRELHPRLTTWECTHRHGCRKKQTSVVLDSLSHPVYQKNAPDFDCGGWGQTPNATACPDDKTCVQNCIMDPVSDYSDYGVTTCGGDLHMEMINDDGKVVSPRVYLLSENKNKYEMMHLTGKEFTFDVDMSNLPCGMNGALYLSEMEKDGGKKKEKLNKGGAYYGTGYCDAQCYTTPFVNGAPNLAGVGACCNELDIWEANSRSTHLAPHVCNKPGLYGCTGEECGREAEGVCDKNGCGFNPYRVENKDYYGLGLQVDTSRPFTVVTQFPADRRGNLQSIVRLYIQDGKVIQNAEILSDLGLPEGQNFLDDDFCAAVNSEQYMALGATKGMGKSLDRGMVLAFAIWWDEDGFMHWLDSEEAGPCNATEGNPEVVLEVNPRPKLTFGQIKWGEIGSTFKARK</sequence>
<dbReference type="SUPFAM" id="SSF49899">
    <property type="entry name" value="Concanavalin A-like lectins/glucanases"/>
    <property type="match status" value="1"/>
</dbReference>
<feature type="chain" id="PRO_5012970794" description="Glucanase" evidence="11">
    <location>
        <begin position="19"/>
        <end position="423"/>
    </location>
</feature>
<dbReference type="AlphaFoldDB" id="A0A2B7WRX6"/>
<evidence type="ECO:0000256" key="9">
    <source>
        <dbReference type="ARBA" id="ARBA00025192"/>
    </source>
</evidence>
<keyword evidence="11" id="KW-0732">Signal</keyword>
<dbReference type="InterPro" id="IPR013320">
    <property type="entry name" value="ConA-like_dom_sf"/>
</dbReference>
<evidence type="ECO:0000256" key="4">
    <source>
        <dbReference type="ARBA" id="ARBA00023001"/>
    </source>
</evidence>
<protein>
    <recommendedName>
        <fullName evidence="10">Glucanase</fullName>
        <ecNumber evidence="10">3.2.1.-</ecNumber>
    </recommendedName>
</protein>